<dbReference type="PANTHER" id="PTHR12110">
    <property type="entry name" value="HYDROXYPYRUVATE ISOMERASE"/>
    <property type="match status" value="1"/>
</dbReference>
<dbReference type="SUPFAM" id="SSF51658">
    <property type="entry name" value="Xylose isomerase-like"/>
    <property type="match status" value="1"/>
</dbReference>
<dbReference type="Proteomes" id="UP001596099">
    <property type="component" value="Unassembled WGS sequence"/>
</dbReference>
<dbReference type="InterPro" id="IPR036237">
    <property type="entry name" value="Xyl_isomerase-like_sf"/>
</dbReference>
<dbReference type="AlphaFoldDB" id="A0ABD5RU05"/>
<protein>
    <submittedName>
        <fullName evidence="2">Sugar phosphate isomerase/epimerase family protein</fullName>
    </submittedName>
</protein>
<dbReference type="InterPro" id="IPR050312">
    <property type="entry name" value="IolE/XylAMocC-like"/>
</dbReference>
<feature type="domain" description="Xylose isomerase-like TIM barrel" evidence="1">
    <location>
        <begin position="30"/>
        <end position="230"/>
    </location>
</feature>
<dbReference type="GO" id="GO:0016853">
    <property type="term" value="F:isomerase activity"/>
    <property type="evidence" value="ECO:0007669"/>
    <property type="project" value="UniProtKB-KW"/>
</dbReference>
<dbReference type="PANTHER" id="PTHR12110:SF41">
    <property type="entry name" value="INOSOSE DEHYDRATASE"/>
    <property type="match status" value="1"/>
</dbReference>
<comment type="caution">
    <text evidence="2">The sequence shown here is derived from an EMBL/GenBank/DDBJ whole genome shotgun (WGS) entry which is preliminary data.</text>
</comment>
<dbReference type="RefSeq" id="WP_247420775.1">
    <property type="nucleotide sequence ID" value="NZ_JALLGW010000003.1"/>
</dbReference>
<gene>
    <name evidence="2" type="ORF">ACFPYI_20100</name>
</gene>
<dbReference type="Pfam" id="PF01261">
    <property type="entry name" value="AP_endonuc_2"/>
    <property type="match status" value="1"/>
</dbReference>
<dbReference type="InterPro" id="IPR013022">
    <property type="entry name" value="Xyl_isomerase-like_TIM-brl"/>
</dbReference>
<organism evidence="2 3">
    <name type="scientific">Halomarina salina</name>
    <dbReference type="NCBI Taxonomy" id="1872699"/>
    <lineage>
        <taxon>Archaea</taxon>
        <taxon>Methanobacteriati</taxon>
        <taxon>Methanobacteriota</taxon>
        <taxon>Stenosarchaea group</taxon>
        <taxon>Halobacteria</taxon>
        <taxon>Halobacteriales</taxon>
        <taxon>Natronomonadaceae</taxon>
        <taxon>Halomarina</taxon>
    </lineage>
</organism>
<evidence type="ECO:0000313" key="2">
    <source>
        <dbReference type="EMBL" id="MFC5973639.1"/>
    </source>
</evidence>
<accession>A0ABD5RU05</accession>
<sequence>MTQIGFQLYSLHDVDDPLPTVLERVGETRFDGVEFAGIPEATERDAVESTLDETGLDVAGAHVGLEEVEGDHAALAEVCGSLDCSDVVVPWLDPEEFEDRDSVGAVATRLNDASATLADHGLSLHYHNHSQEFTDLDGRPAIDTLLELTDGVGFELDLGWAGAAGYDPLTVLDRHAERIDIAHLKDYDAETGEPAEVGRGDLDVEAVVDAVRSHDVDWLVYEVEQRPDTYDALDYADDIVASYW</sequence>
<reference evidence="2 3" key="1">
    <citation type="journal article" date="2019" name="Int. J. Syst. Evol. Microbiol.">
        <title>The Global Catalogue of Microorganisms (GCM) 10K type strain sequencing project: providing services to taxonomists for standard genome sequencing and annotation.</title>
        <authorList>
            <consortium name="The Broad Institute Genomics Platform"/>
            <consortium name="The Broad Institute Genome Sequencing Center for Infectious Disease"/>
            <person name="Wu L."/>
            <person name="Ma J."/>
        </authorList>
    </citation>
    <scope>NUCLEOTIDE SEQUENCE [LARGE SCALE GENOMIC DNA]</scope>
    <source>
        <strain evidence="2 3">CGMCC 1.12543</strain>
    </source>
</reference>
<keyword evidence="2" id="KW-0413">Isomerase</keyword>
<name>A0ABD5RU05_9EURY</name>
<dbReference type="EMBL" id="JBHSQH010000002">
    <property type="protein sequence ID" value="MFC5973639.1"/>
    <property type="molecule type" value="Genomic_DNA"/>
</dbReference>
<proteinExistence type="predicted"/>
<evidence type="ECO:0000313" key="3">
    <source>
        <dbReference type="Proteomes" id="UP001596099"/>
    </source>
</evidence>
<keyword evidence="3" id="KW-1185">Reference proteome</keyword>
<dbReference type="Gene3D" id="3.20.20.150">
    <property type="entry name" value="Divalent-metal-dependent TIM barrel enzymes"/>
    <property type="match status" value="1"/>
</dbReference>
<evidence type="ECO:0000259" key="1">
    <source>
        <dbReference type="Pfam" id="PF01261"/>
    </source>
</evidence>